<keyword evidence="5" id="KW-0234">DNA repair</keyword>
<feature type="region of interest" description="Disordered" evidence="7">
    <location>
        <begin position="1"/>
        <end position="45"/>
    </location>
</feature>
<keyword evidence="4" id="KW-0238">DNA-binding</keyword>
<dbReference type="GO" id="GO:0070914">
    <property type="term" value="P:UV-damage excision repair"/>
    <property type="evidence" value="ECO:0007669"/>
    <property type="project" value="TreeGrafter"/>
</dbReference>
<comment type="similarity">
    <text evidence="2">Belongs to the ERCC1/RAD10/SWI10 family.</text>
</comment>
<organism evidence="9 10">
    <name type="scientific">Fistulifera solaris</name>
    <name type="common">Oleaginous diatom</name>
    <dbReference type="NCBI Taxonomy" id="1519565"/>
    <lineage>
        <taxon>Eukaryota</taxon>
        <taxon>Sar</taxon>
        <taxon>Stramenopiles</taxon>
        <taxon>Ochrophyta</taxon>
        <taxon>Bacillariophyta</taxon>
        <taxon>Bacillariophyceae</taxon>
        <taxon>Bacillariophycidae</taxon>
        <taxon>Naviculales</taxon>
        <taxon>Naviculaceae</taxon>
        <taxon>Fistulifera</taxon>
    </lineage>
</organism>
<evidence type="ECO:0000313" key="9">
    <source>
        <dbReference type="EMBL" id="GAX24658.1"/>
    </source>
</evidence>
<dbReference type="InterPro" id="IPR011335">
    <property type="entry name" value="Restrct_endonuc-II-like"/>
</dbReference>
<evidence type="ECO:0000256" key="3">
    <source>
        <dbReference type="ARBA" id="ARBA00022763"/>
    </source>
</evidence>
<feature type="domain" description="ERCC1-like central" evidence="8">
    <location>
        <begin position="109"/>
        <end position="220"/>
    </location>
</feature>
<evidence type="ECO:0000256" key="1">
    <source>
        <dbReference type="ARBA" id="ARBA00004123"/>
    </source>
</evidence>
<dbReference type="InterPro" id="IPR004579">
    <property type="entry name" value="ERCC1/RAD10/SWI10"/>
</dbReference>
<dbReference type="CDD" id="cd22325">
    <property type="entry name" value="ERCC1_C-like"/>
    <property type="match status" value="1"/>
</dbReference>
<dbReference type="FunFam" id="3.40.50.10130:FF:000001">
    <property type="entry name" value="DNA excision repair protein ERCC-1"/>
    <property type="match status" value="1"/>
</dbReference>
<comment type="caution">
    <text evidence="9">The sequence shown here is derived from an EMBL/GenBank/DDBJ whole genome shotgun (WGS) entry which is preliminary data.</text>
</comment>
<dbReference type="OrthoDB" id="10262814at2759"/>
<feature type="region of interest" description="Disordered" evidence="7">
    <location>
        <begin position="73"/>
        <end position="93"/>
    </location>
</feature>
<dbReference type="SUPFAM" id="SSF52980">
    <property type="entry name" value="Restriction endonuclease-like"/>
    <property type="match status" value="1"/>
</dbReference>
<dbReference type="NCBIfam" id="TIGR00597">
    <property type="entry name" value="rad10"/>
    <property type="match status" value="1"/>
</dbReference>
<protein>
    <submittedName>
        <fullName evidence="9">DNA excision repair protein ERCC-1</fullName>
    </submittedName>
</protein>
<dbReference type="PANTHER" id="PTHR12749">
    <property type="entry name" value="EXCISION REPAIR CROSS-COMPLEMENTING 1 ERCC1"/>
    <property type="match status" value="1"/>
</dbReference>
<dbReference type="GO" id="GO:0006312">
    <property type="term" value="P:mitotic recombination"/>
    <property type="evidence" value="ECO:0007669"/>
    <property type="project" value="TreeGrafter"/>
</dbReference>
<evidence type="ECO:0000256" key="6">
    <source>
        <dbReference type="ARBA" id="ARBA00023242"/>
    </source>
</evidence>
<evidence type="ECO:0000256" key="4">
    <source>
        <dbReference type="ARBA" id="ARBA00023125"/>
    </source>
</evidence>
<feature type="compositionally biased region" description="Polar residues" evidence="7">
    <location>
        <begin position="15"/>
        <end position="31"/>
    </location>
</feature>
<dbReference type="SUPFAM" id="SSF47781">
    <property type="entry name" value="RuvA domain 2-like"/>
    <property type="match status" value="1"/>
</dbReference>
<dbReference type="FunCoup" id="A0A1Z5KFC7">
    <property type="interactions" value="328"/>
</dbReference>
<evidence type="ECO:0000256" key="2">
    <source>
        <dbReference type="ARBA" id="ARBA00008283"/>
    </source>
</evidence>
<dbReference type="InParanoid" id="A0A1Z5KFC7"/>
<reference evidence="9 10" key="1">
    <citation type="journal article" date="2015" name="Plant Cell">
        <title>Oil accumulation by the oleaginous diatom Fistulifera solaris as revealed by the genome and transcriptome.</title>
        <authorList>
            <person name="Tanaka T."/>
            <person name="Maeda Y."/>
            <person name="Veluchamy A."/>
            <person name="Tanaka M."/>
            <person name="Abida H."/>
            <person name="Marechal E."/>
            <person name="Bowler C."/>
            <person name="Muto M."/>
            <person name="Sunaga Y."/>
            <person name="Tanaka M."/>
            <person name="Yoshino T."/>
            <person name="Taniguchi T."/>
            <person name="Fukuda Y."/>
            <person name="Nemoto M."/>
            <person name="Matsumoto M."/>
            <person name="Wong P.S."/>
            <person name="Aburatani S."/>
            <person name="Fujibuchi W."/>
        </authorList>
    </citation>
    <scope>NUCLEOTIDE SEQUENCE [LARGE SCALE GENOMIC DNA]</scope>
    <source>
        <strain evidence="9 10">JPCC DA0580</strain>
    </source>
</reference>
<dbReference type="Pfam" id="PF03834">
    <property type="entry name" value="Rad10"/>
    <property type="match status" value="1"/>
</dbReference>
<dbReference type="InterPro" id="IPR047260">
    <property type="entry name" value="ERCC1-like_central_dom"/>
</dbReference>
<feature type="compositionally biased region" description="Basic residues" evidence="7">
    <location>
        <begin position="1"/>
        <end position="11"/>
    </location>
</feature>
<evidence type="ECO:0000256" key="5">
    <source>
        <dbReference type="ARBA" id="ARBA00023204"/>
    </source>
</evidence>
<dbReference type="GO" id="GO:0000110">
    <property type="term" value="C:nucleotide-excision repair factor 1 complex"/>
    <property type="evidence" value="ECO:0007669"/>
    <property type="project" value="TreeGrafter"/>
</dbReference>
<proteinExistence type="inferred from homology"/>
<dbReference type="EMBL" id="BDSP01000213">
    <property type="protein sequence ID" value="GAX24658.1"/>
    <property type="molecule type" value="Genomic_DNA"/>
</dbReference>
<gene>
    <name evidence="9" type="ORF">FisN_4Hh216</name>
</gene>
<dbReference type="GO" id="GO:0006302">
    <property type="term" value="P:double-strand break repair"/>
    <property type="evidence" value="ECO:0007669"/>
    <property type="project" value="UniProtKB-ARBA"/>
</dbReference>
<feature type="region of interest" description="Disordered" evidence="7">
    <location>
        <begin position="312"/>
        <end position="366"/>
    </location>
</feature>
<evidence type="ECO:0000313" key="10">
    <source>
        <dbReference type="Proteomes" id="UP000198406"/>
    </source>
</evidence>
<dbReference type="AlphaFoldDB" id="A0A1Z5KFC7"/>
<dbReference type="InterPro" id="IPR010994">
    <property type="entry name" value="RuvA_2-like"/>
</dbReference>
<accession>A0A1Z5KFC7</accession>
<evidence type="ECO:0000256" key="7">
    <source>
        <dbReference type="SAM" id="MobiDB-lite"/>
    </source>
</evidence>
<name>A0A1Z5KFC7_FISSO</name>
<sequence length="366" mass="40741">MIKNPYAKRKPPPQSSSETSQAAKPSSSTHPPSIVRHHNNTASTTHGATTFSQAFEAVEDTIHYQNQCTEISAQQQQQHTERAQQRALEQESALTDRDHHVFLQPQLRLCVSTRQRGNGILQHIRNVPYSFETMVPDYIMGTQRCALFLSCKYHSLHPTYIEHRTAELKQDFALRVLLVLVDDNDASKTLNFLNVFCARQRLTMILAWSEEEAARYLETFQAMDGKDASLIQKRKDTNAFGDQVADFLSKASVNKTDAAQLMAQFSNVRAIGQASMDELATVSGMGHVKVKRLWDAFHKPFSSEAAAKRRRALLESSSAAEGEEAAVNTEESTGKNPEDDDGMDAGNNAVEDVSDAGENDESNHES</sequence>
<dbReference type="PANTHER" id="PTHR12749:SF0">
    <property type="entry name" value="DNA EXCISION REPAIR PROTEIN ERCC-1"/>
    <property type="match status" value="1"/>
</dbReference>
<evidence type="ECO:0000259" key="8">
    <source>
        <dbReference type="Pfam" id="PF03834"/>
    </source>
</evidence>
<dbReference type="Proteomes" id="UP000198406">
    <property type="component" value="Unassembled WGS sequence"/>
</dbReference>
<comment type="subcellular location">
    <subcellularLocation>
        <location evidence="1">Nucleus</location>
    </subcellularLocation>
</comment>
<dbReference type="GO" id="GO:0003697">
    <property type="term" value="F:single-stranded DNA binding"/>
    <property type="evidence" value="ECO:0007669"/>
    <property type="project" value="TreeGrafter"/>
</dbReference>
<keyword evidence="10" id="KW-1185">Reference proteome</keyword>
<dbReference type="GO" id="GO:0003684">
    <property type="term" value="F:damaged DNA binding"/>
    <property type="evidence" value="ECO:0007669"/>
    <property type="project" value="InterPro"/>
</dbReference>
<dbReference type="Gene3D" id="1.10.150.20">
    <property type="entry name" value="5' to 3' exonuclease, C-terminal subdomain"/>
    <property type="match status" value="1"/>
</dbReference>
<keyword evidence="3" id="KW-0227">DNA damage</keyword>
<dbReference type="GO" id="GO:0070522">
    <property type="term" value="C:ERCC4-ERCC1 complex"/>
    <property type="evidence" value="ECO:0007669"/>
    <property type="project" value="TreeGrafter"/>
</dbReference>
<keyword evidence="6" id="KW-0539">Nucleus</keyword>
<dbReference type="Gene3D" id="3.40.50.10130">
    <property type="match status" value="1"/>
</dbReference>